<evidence type="ECO:0000313" key="2">
    <source>
        <dbReference type="EMBL" id="KAB7517161.1"/>
    </source>
</evidence>
<dbReference type="Proteomes" id="UP000326207">
    <property type="component" value="Unassembled WGS sequence"/>
</dbReference>
<sequence length="240" mass="25693">MSDRDHAARAIRLLGTERWPDIVDGYTLGAYGTMAGYEGFERTLTDDRTSAGDGLRYLLLAGAAARIAGDDTTAHNRALQARLVATDYRRDADPLAAAACEEWIGHCQVIAGNDAKASAAYDRAGNAYAEAGVVDPAGATTEPLLQAGTDLLTQLSRPDDDAWDDIHGDGSDALARRVRFARARLPGYLDAREQEGHLHAPRGSTEYGNDSYECPDCGANDINHVVDAVLCLRCDAVIES</sequence>
<dbReference type="EMBL" id="QKKZ01000001">
    <property type="protein sequence ID" value="KAB7515633.1"/>
    <property type="molecule type" value="Genomic_DNA"/>
</dbReference>
<name>A0A5N5ULH2_9EURY</name>
<accession>A0A5N5UAI1</accession>
<dbReference type="Proteomes" id="UP000326865">
    <property type="component" value="Unassembled WGS sequence"/>
</dbReference>
<dbReference type="RefSeq" id="WP_152120036.1">
    <property type="nucleotide sequence ID" value="NZ_QJOW01000002.1"/>
</dbReference>
<reference evidence="4 5" key="1">
    <citation type="submission" date="2019-10" db="EMBL/GenBank/DDBJ databases">
        <title>Unraveling microbial dark matter from salterns through culturing: the case of the genus Halosegnis.</title>
        <authorList>
            <person name="Duran-Viseras A."/>
            <person name="Andrei A.-S."/>
            <person name="Vera-Gargallo B."/>
            <person name="Ghai R."/>
            <person name="Sanchez-Porro C."/>
            <person name="Ventosa A."/>
        </authorList>
    </citation>
    <scope>NUCLEOTIDE SEQUENCE [LARGE SCALE GENOMIC DNA]</scope>
    <source>
        <strain evidence="2 5">F17-44</strain>
        <strain evidence="1 6">F18-79</strain>
        <strain evidence="3 4">F19-13</strain>
    </source>
</reference>
<dbReference type="EMBL" id="QMDY01000001">
    <property type="protein sequence ID" value="KAB7519718.1"/>
    <property type="molecule type" value="Genomic_DNA"/>
</dbReference>
<keyword evidence="6" id="KW-1185">Reference proteome</keyword>
<accession>A0A5N5ULH2</accession>
<accession>A0A5N5UHQ0</accession>
<evidence type="ECO:0000313" key="5">
    <source>
        <dbReference type="Proteomes" id="UP000326302"/>
    </source>
</evidence>
<dbReference type="OrthoDB" id="236676at2157"/>
<comment type="caution">
    <text evidence="3">The sequence shown here is derived from an EMBL/GenBank/DDBJ whole genome shotgun (WGS) entry which is preliminary data.</text>
</comment>
<dbReference type="Proteomes" id="UP000326302">
    <property type="component" value="Unassembled WGS sequence"/>
</dbReference>
<evidence type="ECO:0000313" key="4">
    <source>
        <dbReference type="Proteomes" id="UP000326207"/>
    </source>
</evidence>
<evidence type="ECO:0000313" key="3">
    <source>
        <dbReference type="EMBL" id="KAB7519718.1"/>
    </source>
</evidence>
<dbReference type="EMBL" id="QJOW01000002">
    <property type="protein sequence ID" value="KAB7517161.1"/>
    <property type="molecule type" value="Genomic_DNA"/>
</dbReference>
<proteinExistence type="predicted"/>
<gene>
    <name evidence="1" type="ORF">DM867_00330</name>
    <name evidence="2" type="ORF">DMP03_07350</name>
    <name evidence="3" type="ORF">DP108_00225</name>
</gene>
<organism evidence="3 4">
    <name type="scientific">Halosegnis rubeus</name>
    <dbReference type="NCBI Taxonomy" id="2212850"/>
    <lineage>
        <taxon>Archaea</taxon>
        <taxon>Methanobacteriati</taxon>
        <taxon>Methanobacteriota</taxon>
        <taxon>Stenosarchaea group</taxon>
        <taxon>Halobacteria</taxon>
        <taxon>Halobacteriales</taxon>
        <taxon>Natronomonadaceae</taxon>
        <taxon>Halosegnis</taxon>
    </lineage>
</organism>
<protein>
    <submittedName>
        <fullName evidence="3">Uncharacterized protein</fullName>
    </submittedName>
</protein>
<dbReference type="AlphaFoldDB" id="A0A5N5ULH2"/>
<evidence type="ECO:0000313" key="6">
    <source>
        <dbReference type="Proteomes" id="UP000326865"/>
    </source>
</evidence>
<evidence type="ECO:0000313" key="1">
    <source>
        <dbReference type="EMBL" id="KAB7515633.1"/>
    </source>
</evidence>